<evidence type="ECO:0000256" key="2">
    <source>
        <dbReference type="SAM" id="MobiDB-lite"/>
    </source>
</evidence>
<protein>
    <recommendedName>
        <fullName evidence="5">Demethylmenaquinone methyltransferase</fullName>
    </recommendedName>
</protein>
<comment type="caution">
    <text evidence="3">The sequence shown here is derived from an EMBL/GenBank/DDBJ whole genome shotgun (WGS) entry which is preliminary data.</text>
</comment>
<dbReference type="Pfam" id="PF13489">
    <property type="entry name" value="Methyltransf_23"/>
    <property type="match status" value="1"/>
</dbReference>
<accession>A0A084GEW9</accession>
<dbReference type="RefSeq" id="XP_016645680.1">
    <property type="nucleotide sequence ID" value="XM_016784564.1"/>
</dbReference>
<dbReference type="OrthoDB" id="2013972at2759"/>
<keyword evidence="4" id="KW-1185">Reference proteome</keyword>
<evidence type="ECO:0000313" key="3">
    <source>
        <dbReference type="EMBL" id="KEZ45881.1"/>
    </source>
</evidence>
<gene>
    <name evidence="3" type="ORF">SAPIO_CDS1250</name>
</gene>
<proteinExistence type="inferred from homology"/>
<dbReference type="PANTHER" id="PTHR43591">
    <property type="entry name" value="METHYLTRANSFERASE"/>
    <property type="match status" value="1"/>
</dbReference>
<dbReference type="OMA" id="DINHHCL"/>
<dbReference type="EMBL" id="JOWA01000055">
    <property type="protein sequence ID" value="KEZ45881.1"/>
    <property type="molecule type" value="Genomic_DNA"/>
</dbReference>
<organism evidence="3 4">
    <name type="scientific">Pseudallescheria apiosperma</name>
    <name type="common">Scedosporium apiospermum</name>
    <dbReference type="NCBI Taxonomy" id="563466"/>
    <lineage>
        <taxon>Eukaryota</taxon>
        <taxon>Fungi</taxon>
        <taxon>Dikarya</taxon>
        <taxon>Ascomycota</taxon>
        <taxon>Pezizomycotina</taxon>
        <taxon>Sordariomycetes</taxon>
        <taxon>Hypocreomycetidae</taxon>
        <taxon>Microascales</taxon>
        <taxon>Microascaceae</taxon>
        <taxon>Scedosporium</taxon>
    </lineage>
</organism>
<evidence type="ECO:0000256" key="1">
    <source>
        <dbReference type="ARBA" id="ARBA00038158"/>
    </source>
</evidence>
<reference evidence="3 4" key="1">
    <citation type="journal article" date="2014" name="Genome Announc.">
        <title>Draft genome sequence of the pathogenic fungus Scedosporium apiospermum.</title>
        <authorList>
            <person name="Vandeputte P."/>
            <person name="Ghamrawi S."/>
            <person name="Rechenmann M."/>
            <person name="Iltis A."/>
            <person name="Giraud S."/>
            <person name="Fleury M."/>
            <person name="Thornton C."/>
            <person name="Delhaes L."/>
            <person name="Meyer W."/>
            <person name="Papon N."/>
            <person name="Bouchara J.P."/>
        </authorList>
    </citation>
    <scope>NUCLEOTIDE SEQUENCE [LARGE SCALE GENOMIC DNA]</scope>
    <source>
        <strain evidence="3 4">IHEM 14462</strain>
    </source>
</reference>
<evidence type="ECO:0000313" key="4">
    <source>
        <dbReference type="Proteomes" id="UP000028545"/>
    </source>
</evidence>
<dbReference type="Proteomes" id="UP000028545">
    <property type="component" value="Unassembled WGS sequence"/>
</dbReference>
<dbReference type="GeneID" id="27720322"/>
<dbReference type="VEuPathDB" id="FungiDB:SAPIO_CDS1250"/>
<dbReference type="CDD" id="cd02440">
    <property type="entry name" value="AdoMet_MTases"/>
    <property type="match status" value="1"/>
</dbReference>
<sequence length="360" mass="40436">MADNKAAEKASSPRRKSPASPTPEEEAAGILPPQHWVETAPSEGDDGDAESAIGTLDPSSTASISCSILKYRTLHGRRYHSEVGNAEYWGANDERQSESMDINHHTMTLACDGKLYQAPLEKGKVRKALDVGTGTGLWAIDFADEFPEAEVIGTDISPIQPGWVPPNLKFEIEDCTLPWTFAPNSFDYIHMRWLIGSIPDWSQLLAEAYKACRPGGWVESLEPECKFESDDDTVTDHTAVGQWGKIFAEGQKKTGRPFTVVREDLQRKGMEEAGFVDIQEFEFKLPAGTWPKDPKMKELGQLTQMVMEADTEGYVLFIANTLGWSRDEIQVYLAHFRREARQGKLHPYYRQKVIWGRKPE</sequence>
<dbReference type="HOGENOM" id="CLU_010595_0_0_1"/>
<comment type="similarity">
    <text evidence="1">Belongs to the methyltransferase superfamily. LaeA methyltransferase family.</text>
</comment>
<feature type="region of interest" description="Disordered" evidence="2">
    <location>
        <begin position="1"/>
        <end position="59"/>
    </location>
</feature>
<dbReference type="Gene3D" id="3.40.50.150">
    <property type="entry name" value="Vaccinia Virus protein VP39"/>
    <property type="match status" value="1"/>
</dbReference>
<dbReference type="AlphaFoldDB" id="A0A084GEW9"/>
<dbReference type="SUPFAM" id="SSF53335">
    <property type="entry name" value="S-adenosyl-L-methionine-dependent methyltransferases"/>
    <property type="match status" value="1"/>
</dbReference>
<dbReference type="InterPro" id="IPR029063">
    <property type="entry name" value="SAM-dependent_MTases_sf"/>
</dbReference>
<dbReference type="PANTHER" id="PTHR43591:SF10">
    <property type="entry name" value="ABC TRANSMEMBRANE TYPE-1 DOMAIN-CONTAINING PROTEIN-RELATED"/>
    <property type="match status" value="1"/>
</dbReference>
<dbReference type="GO" id="GO:0008168">
    <property type="term" value="F:methyltransferase activity"/>
    <property type="evidence" value="ECO:0007669"/>
    <property type="project" value="TreeGrafter"/>
</dbReference>
<name>A0A084GEW9_PSEDA</name>
<evidence type="ECO:0008006" key="5">
    <source>
        <dbReference type="Google" id="ProtNLM"/>
    </source>
</evidence>
<dbReference type="KEGG" id="sapo:SAPIO_CDS1250"/>